<organism evidence="2 3">
    <name type="scientific">Gonium pectorale</name>
    <name type="common">Green alga</name>
    <dbReference type="NCBI Taxonomy" id="33097"/>
    <lineage>
        <taxon>Eukaryota</taxon>
        <taxon>Viridiplantae</taxon>
        <taxon>Chlorophyta</taxon>
        <taxon>core chlorophytes</taxon>
        <taxon>Chlorophyceae</taxon>
        <taxon>CS clade</taxon>
        <taxon>Chlamydomonadales</taxon>
        <taxon>Volvocaceae</taxon>
        <taxon>Gonium</taxon>
    </lineage>
</organism>
<protein>
    <recommendedName>
        <fullName evidence="4">SET domain-containing protein</fullName>
    </recommendedName>
</protein>
<evidence type="ECO:0000313" key="3">
    <source>
        <dbReference type="Proteomes" id="UP000075714"/>
    </source>
</evidence>
<gene>
    <name evidence="2" type="ORF">GPECTOR_30g185</name>
</gene>
<dbReference type="Proteomes" id="UP000075714">
    <property type="component" value="Unassembled WGS sequence"/>
</dbReference>
<dbReference type="InterPro" id="IPR046341">
    <property type="entry name" value="SET_dom_sf"/>
</dbReference>
<evidence type="ECO:0008006" key="4">
    <source>
        <dbReference type="Google" id="ProtNLM"/>
    </source>
</evidence>
<feature type="compositionally biased region" description="Acidic residues" evidence="1">
    <location>
        <begin position="103"/>
        <end position="113"/>
    </location>
</feature>
<name>A0A150GFI3_GONPE</name>
<keyword evidence="3" id="KW-1185">Reference proteome</keyword>
<dbReference type="AlphaFoldDB" id="A0A150GFI3"/>
<dbReference type="SUPFAM" id="SSF82199">
    <property type="entry name" value="SET domain"/>
    <property type="match status" value="1"/>
</dbReference>
<reference evidence="3" key="1">
    <citation type="journal article" date="2016" name="Nat. Commun.">
        <title>The Gonium pectorale genome demonstrates co-option of cell cycle regulation during the evolution of multicellularity.</title>
        <authorList>
            <person name="Hanschen E.R."/>
            <person name="Marriage T.N."/>
            <person name="Ferris P.J."/>
            <person name="Hamaji T."/>
            <person name="Toyoda A."/>
            <person name="Fujiyama A."/>
            <person name="Neme R."/>
            <person name="Noguchi H."/>
            <person name="Minakuchi Y."/>
            <person name="Suzuki M."/>
            <person name="Kawai-Toyooka H."/>
            <person name="Smith D.R."/>
            <person name="Sparks H."/>
            <person name="Anderson J."/>
            <person name="Bakaric R."/>
            <person name="Luria V."/>
            <person name="Karger A."/>
            <person name="Kirschner M.W."/>
            <person name="Durand P.M."/>
            <person name="Michod R.E."/>
            <person name="Nozaki H."/>
            <person name="Olson B.J."/>
        </authorList>
    </citation>
    <scope>NUCLEOTIDE SEQUENCE [LARGE SCALE GENOMIC DNA]</scope>
    <source>
        <strain evidence="3">NIES-2863</strain>
    </source>
</reference>
<evidence type="ECO:0000313" key="2">
    <source>
        <dbReference type="EMBL" id="KXZ48090.1"/>
    </source>
</evidence>
<feature type="region of interest" description="Disordered" evidence="1">
    <location>
        <begin position="403"/>
        <end position="424"/>
    </location>
</feature>
<evidence type="ECO:0000256" key="1">
    <source>
        <dbReference type="SAM" id="MobiDB-lite"/>
    </source>
</evidence>
<proteinExistence type="predicted"/>
<sequence>MKGSGALEVTVHTRAGPDGSLVPHVVVLQRYVPPGQFVLSRVGPAMRSLGVRRLAWARLSVLHPGGVVVMEAASEEEEVTPARRQRQQRQRVLPPQGCVAEQSEGDEGEELGVEEQPGQVRVCGLTFDAALAPAVASAQAAWQERLGRELRYADPTKVQLAFTGSPIDQHLSRAVVCNKLARLLGLEGDNSPLDAPLPEGPLLLESALQPCGDPARGGAGLQATVPLKKNAVLGVVGGYVMPAGAAEDFVNFGHEQCRKEVANRLAAVVEGTSANLATAWKLLAGAFRMPLSEGAGGAPAELSMLGYGNLAALVNDPRVNPRDWAPGNDVESQEAAERANCAVVPVSVRGLVLPVLVALRNIAPGEQLLRDYGAGWWRQLAPDWEVAEDDGLDVARLLHGTQHMSSTPAGGLQQPPPGAPQMQGTEAAFAQQPAAEAVDTAGVSGEKCALAGLVMALGRPLNLTAKWFLRSLARALTFLGAATVVGARCLLSRHGLPYVSGMAVRFQRMPGFKLVLWHESTASPATWGDLRVTADIGQMLEGLASASKVG</sequence>
<comment type="caution">
    <text evidence="2">The sequence shown here is derived from an EMBL/GenBank/DDBJ whole genome shotgun (WGS) entry which is preliminary data.</text>
</comment>
<dbReference type="CDD" id="cd08161">
    <property type="entry name" value="SET"/>
    <property type="match status" value="1"/>
</dbReference>
<dbReference type="Gene3D" id="2.170.270.10">
    <property type="entry name" value="SET domain"/>
    <property type="match status" value="1"/>
</dbReference>
<dbReference type="OrthoDB" id="515462at2759"/>
<dbReference type="EMBL" id="LSYV01000031">
    <property type="protein sequence ID" value="KXZ48090.1"/>
    <property type="molecule type" value="Genomic_DNA"/>
</dbReference>
<accession>A0A150GFI3</accession>
<feature type="region of interest" description="Disordered" evidence="1">
    <location>
        <begin position="74"/>
        <end position="113"/>
    </location>
</feature>